<dbReference type="EMBL" id="GBXM01098668">
    <property type="protein sequence ID" value="JAH09909.1"/>
    <property type="molecule type" value="Transcribed_RNA"/>
</dbReference>
<reference evidence="1" key="1">
    <citation type="submission" date="2014-11" db="EMBL/GenBank/DDBJ databases">
        <authorList>
            <person name="Amaro Gonzalez C."/>
        </authorList>
    </citation>
    <scope>NUCLEOTIDE SEQUENCE</scope>
</reference>
<dbReference type="AlphaFoldDB" id="A0A0E9PZK1"/>
<sequence>MQTESDGICDFPLLVMYVPVLSAAEEQKPEKKSMLRSAVVCVSPVNTKSKETSRSCTCRGRPPFVSSMATTTTEASIPTRCPQTALQWTAPWRGWSCGM</sequence>
<reference evidence="1" key="2">
    <citation type="journal article" date="2015" name="Fish Shellfish Immunol.">
        <title>Early steps in the European eel (Anguilla anguilla)-Vibrio vulnificus interaction in the gills: Role of the RtxA13 toxin.</title>
        <authorList>
            <person name="Callol A."/>
            <person name="Pajuelo D."/>
            <person name="Ebbesson L."/>
            <person name="Teles M."/>
            <person name="MacKenzie S."/>
            <person name="Amaro C."/>
        </authorList>
    </citation>
    <scope>NUCLEOTIDE SEQUENCE</scope>
</reference>
<proteinExistence type="predicted"/>
<evidence type="ECO:0000313" key="1">
    <source>
        <dbReference type="EMBL" id="JAH09909.1"/>
    </source>
</evidence>
<protein>
    <submittedName>
        <fullName evidence="1">Uncharacterized protein</fullName>
    </submittedName>
</protein>
<name>A0A0E9PZK1_ANGAN</name>
<organism evidence="1">
    <name type="scientific">Anguilla anguilla</name>
    <name type="common">European freshwater eel</name>
    <name type="synonym">Muraena anguilla</name>
    <dbReference type="NCBI Taxonomy" id="7936"/>
    <lineage>
        <taxon>Eukaryota</taxon>
        <taxon>Metazoa</taxon>
        <taxon>Chordata</taxon>
        <taxon>Craniata</taxon>
        <taxon>Vertebrata</taxon>
        <taxon>Euteleostomi</taxon>
        <taxon>Actinopterygii</taxon>
        <taxon>Neopterygii</taxon>
        <taxon>Teleostei</taxon>
        <taxon>Anguilliformes</taxon>
        <taxon>Anguillidae</taxon>
        <taxon>Anguilla</taxon>
    </lineage>
</organism>
<accession>A0A0E9PZK1</accession>